<sequence>MRVLAASLVGNPLPEHIKVAMFMDALKVGPSRTQLFRVHVNTMEEVIQIALQEEYSHRLVRTPTSAWQGHNASSGAVQGAPAAGASTEQVPMELAPESLGALETRKSSGGRLVVHASVRGYGDPFSVLIDAGASTNFARRQTVARNGDKYADALRESEGRGQVSVRLADGTVVNVPGVGMDLAVKLKDFDSTEPFLALDMDKYDLIPGMPWLEKHEPWVDEDVLERSTKQRATRLGSEFLENPEDPVYPLVKEYSDVVSKHPPSQLPLDRGMPPSRENAKSGMVRESKHSTPTFFVRKPNGKWRLVHAYNKLNNATVPAQTPIPRKDVLLNDMSGCTLYSALDLDQILMQESDIPLTAVSTKLNVLADALLRRPDYELAHVSRVTTDLYDRIRLAYQEDENYTPLVQFLSEGKDAKSRP</sequence>
<organism evidence="2 3">
    <name type="scientific">Phytophthora palmivora</name>
    <dbReference type="NCBI Taxonomy" id="4796"/>
    <lineage>
        <taxon>Eukaryota</taxon>
        <taxon>Sar</taxon>
        <taxon>Stramenopiles</taxon>
        <taxon>Oomycota</taxon>
        <taxon>Peronosporomycetes</taxon>
        <taxon>Peronosporales</taxon>
        <taxon>Peronosporaceae</taxon>
        <taxon>Phytophthora</taxon>
    </lineage>
</organism>
<feature type="compositionally biased region" description="Polar residues" evidence="1">
    <location>
        <begin position="66"/>
        <end position="76"/>
    </location>
</feature>
<dbReference type="InterPro" id="IPR043502">
    <property type="entry name" value="DNA/RNA_pol_sf"/>
</dbReference>
<name>A0A2P4X389_9STRA</name>
<dbReference type="SUPFAM" id="SSF56672">
    <property type="entry name" value="DNA/RNA polymerases"/>
    <property type="match status" value="1"/>
</dbReference>
<dbReference type="Gene3D" id="2.40.70.10">
    <property type="entry name" value="Acid Proteases"/>
    <property type="match status" value="1"/>
</dbReference>
<comment type="caution">
    <text evidence="2">The sequence shown here is derived from an EMBL/GenBank/DDBJ whole genome shotgun (WGS) entry which is preliminary data.</text>
</comment>
<dbReference type="InterPro" id="IPR021109">
    <property type="entry name" value="Peptidase_aspartic_dom_sf"/>
</dbReference>
<dbReference type="InterPro" id="IPR043128">
    <property type="entry name" value="Rev_trsase/Diguanyl_cyclase"/>
</dbReference>
<dbReference type="AlphaFoldDB" id="A0A2P4X389"/>
<evidence type="ECO:0000256" key="1">
    <source>
        <dbReference type="SAM" id="MobiDB-lite"/>
    </source>
</evidence>
<protein>
    <submittedName>
        <fullName evidence="2">Pol protein</fullName>
    </submittedName>
</protein>
<keyword evidence="3" id="KW-1185">Reference proteome</keyword>
<proteinExistence type="predicted"/>
<dbReference type="Proteomes" id="UP000237271">
    <property type="component" value="Unassembled WGS sequence"/>
</dbReference>
<dbReference type="Pfam" id="PF08284">
    <property type="entry name" value="RVP_2"/>
    <property type="match status" value="1"/>
</dbReference>
<gene>
    <name evidence="2" type="ORF">PHPALM_31196</name>
</gene>
<dbReference type="InterPro" id="IPR053134">
    <property type="entry name" value="RNA-dir_DNA_polymerase"/>
</dbReference>
<accession>A0A2P4X389</accession>
<evidence type="ECO:0000313" key="3">
    <source>
        <dbReference type="Proteomes" id="UP000237271"/>
    </source>
</evidence>
<dbReference type="PANTHER" id="PTHR24559">
    <property type="entry name" value="TRANSPOSON TY3-I GAG-POL POLYPROTEIN"/>
    <property type="match status" value="1"/>
</dbReference>
<dbReference type="CDD" id="cd00303">
    <property type="entry name" value="retropepsin_like"/>
    <property type="match status" value="1"/>
</dbReference>
<feature type="region of interest" description="Disordered" evidence="1">
    <location>
        <begin position="259"/>
        <end position="291"/>
    </location>
</feature>
<dbReference type="EMBL" id="NCKW01016963">
    <property type="protein sequence ID" value="POM59998.1"/>
    <property type="molecule type" value="Genomic_DNA"/>
</dbReference>
<dbReference type="PANTHER" id="PTHR24559:SF444">
    <property type="entry name" value="REVERSE TRANSCRIPTASE DOMAIN-CONTAINING PROTEIN"/>
    <property type="match status" value="1"/>
</dbReference>
<evidence type="ECO:0000313" key="2">
    <source>
        <dbReference type="EMBL" id="POM59998.1"/>
    </source>
</evidence>
<dbReference type="Gene3D" id="3.10.10.10">
    <property type="entry name" value="HIV Type 1 Reverse Transcriptase, subunit A, domain 1"/>
    <property type="match status" value="1"/>
</dbReference>
<reference evidence="2 3" key="1">
    <citation type="journal article" date="2017" name="Genome Biol. Evol.">
        <title>Phytophthora megakarya and P. palmivora, closely related causal agents of cacao black pod rot, underwent increases in genome sizes and gene numbers by different mechanisms.</title>
        <authorList>
            <person name="Ali S.S."/>
            <person name="Shao J."/>
            <person name="Lary D.J."/>
            <person name="Kronmiller B."/>
            <person name="Shen D."/>
            <person name="Strem M.D."/>
            <person name="Amoako-Attah I."/>
            <person name="Akrofi A.Y."/>
            <person name="Begoude B.A."/>
            <person name="Ten Hoopen G.M."/>
            <person name="Coulibaly K."/>
            <person name="Kebe B.I."/>
            <person name="Melnick R.L."/>
            <person name="Guiltinan M.J."/>
            <person name="Tyler B.M."/>
            <person name="Meinhardt L.W."/>
            <person name="Bailey B.A."/>
        </authorList>
    </citation>
    <scope>NUCLEOTIDE SEQUENCE [LARGE SCALE GENOMIC DNA]</scope>
    <source>
        <strain evidence="3">sbr112.9</strain>
    </source>
</reference>
<dbReference type="Gene3D" id="3.30.70.270">
    <property type="match status" value="1"/>
</dbReference>
<feature type="region of interest" description="Disordered" evidence="1">
    <location>
        <begin position="66"/>
        <end position="88"/>
    </location>
</feature>
<feature type="compositionally biased region" description="Basic and acidic residues" evidence="1">
    <location>
        <begin position="277"/>
        <end position="289"/>
    </location>
</feature>